<dbReference type="Gene3D" id="1.10.3520.10">
    <property type="entry name" value="Glycolipid transfer protein"/>
    <property type="match status" value="1"/>
</dbReference>
<protein>
    <submittedName>
        <fullName evidence="2">Glycolipid transfer protein 3</fullName>
    </submittedName>
</protein>
<dbReference type="PANTHER" id="PTHR10219:SF34">
    <property type="entry name" value="GLYCOLIPID TRANSFER PROTEIN 3"/>
    <property type="match status" value="1"/>
</dbReference>
<dbReference type="Proteomes" id="UP000436088">
    <property type="component" value="Unassembled WGS sequence"/>
</dbReference>
<dbReference type="GO" id="GO:0005829">
    <property type="term" value="C:cytosol"/>
    <property type="evidence" value="ECO:0007669"/>
    <property type="project" value="TreeGrafter"/>
</dbReference>
<reference evidence="2" key="1">
    <citation type="submission" date="2019-09" db="EMBL/GenBank/DDBJ databases">
        <title>Draft genome information of white flower Hibiscus syriacus.</title>
        <authorList>
            <person name="Kim Y.-M."/>
        </authorList>
    </citation>
    <scope>NUCLEOTIDE SEQUENCE [LARGE SCALE GENOMIC DNA]</scope>
    <source>
        <strain evidence="2">YM2019G1</strain>
    </source>
</reference>
<gene>
    <name evidence="2" type="ORF">F3Y22_tig00110450pilonHSYRG01043</name>
</gene>
<dbReference type="InterPro" id="IPR036497">
    <property type="entry name" value="GLTP_sf"/>
</dbReference>
<dbReference type="GO" id="GO:0016020">
    <property type="term" value="C:membrane"/>
    <property type="evidence" value="ECO:0007669"/>
    <property type="project" value="TreeGrafter"/>
</dbReference>
<evidence type="ECO:0000313" key="3">
    <source>
        <dbReference type="Proteomes" id="UP000436088"/>
    </source>
</evidence>
<dbReference type="GO" id="GO:1902387">
    <property type="term" value="F:ceramide 1-phosphate binding"/>
    <property type="evidence" value="ECO:0007669"/>
    <property type="project" value="TreeGrafter"/>
</dbReference>
<evidence type="ECO:0000313" key="2">
    <source>
        <dbReference type="EMBL" id="KAE8704619.1"/>
    </source>
</evidence>
<proteinExistence type="predicted"/>
<dbReference type="SUPFAM" id="SSF110004">
    <property type="entry name" value="Glycolipid transfer protein, GLTP"/>
    <property type="match status" value="1"/>
</dbReference>
<evidence type="ECO:0000259" key="1">
    <source>
        <dbReference type="Pfam" id="PF08718"/>
    </source>
</evidence>
<feature type="domain" description="Glycolipid transfer protein" evidence="1">
    <location>
        <begin position="47"/>
        <end position="152"/>
    </location>
</feature>
<keyword evidence="3" id="KW-1185">Reference proteome</keyword>
<comment type="caution">
    <text evidence="2">The sequence shown here is derived from an EMBL/GenBank/DDBJ whole genome shotgun (WGS) entry which is preliminary data.</text>
</comment>
<dbReference type="EMBL" id="VEPZ02000992">
    <property type="protein sequence ID" value="KAE8704619.1"/>
    <property type="molecule type" value="Genomic_DNA"/>
</dbReference>
<organism evidence="2 3">
    <name type="scientific">Hibiscus syriacus</name>
    <name type="common">Rose of Sharon</name>
    <dbReference type="NCBI Taxonomy" id="106335"/>
    <lineage>
        <taxon>Eukaryota</taxon>
        <taxon>Viridiplantae</taxon>
        <taxon>Streptophyta</taxon>
        <taxon>Embryophyta</taxon>
        <taxon>Tracheophyta</taxon>
        <taxon>Spermatophyta</taxon>
        <taxon>Magnoliopsida</taxon>
        <taxon>eudicotyledons</taxon>
        <taxon>Gunneridae</taxon>
        <taxon>Pentapetalae</taxon>
        <taxon>rosids</taxon>
        <taxon>malvids</taxon>
        <taxon>Malvales</taxon>
        <taxon>Malvaceae</taxon>
        <taxon>Malvoideae</taxon>
        <taxon>Hibiscus</taxon>
    </lineage>
</organism>
<dbReference type="PANTHER" id="PTHR10219">
    <property type="entry name" value="GLYCOLIPID TRANSFER PROTEIN-RELATED"/>
    <property type="match status" value="1"/>
</dbReference>
<dbReference type="InterPro" id="IPR014830">
    <property type="entry name" value="Glycolipid_transfer_prot_dom"/>
</dbReference>
<dbReference type="GO" id="GO:1902388">
    <property type="term" value="F:ceramide 1-phosphate transfer activity"/>
    <property type="evidence" value="ECO:0007669"/>
    <property type="project" value="TreeGrafter"/>
</dbReference>
<dbReference type="AlphaFoldDB" id="A0A6A3ANZ8"/>
<name>A0A6A3ANZ8_HIBSY</name>
<sequence>MKGSIYLNCLELPCGFGSSVGRRASMVEERVLGRGEEEGAEEDRMTVGRLEILLESDPTKYSNMIGMLKKEESEGNARKGSSCSKAFPWLTSFTLPKHALDTNSKQRSMDFMVALLQRLVREPEQNMEQAVQESYNVTLKPRHGWISSAAFKRFYRLDRLKSS</sequence>
<accession>A0A6A3ANZ8</accession>
<dbReference type="Pfam" id="PF08718">
    <property type="entry name" value="GLTP"/>
    <property type="match status" value="1"/>
</dbReference>